<gene>
    <name evidence="1" type="ORF">AACH06_22915</name>
</gene>
<sequence length="168" mass="18646">MSARTDMKFVQAANDPWRASVGEYGPLPIPPVAAHSLLTLEQWQAVRSDWPEGLPVGITLANTVDVETLADDLPRFALVALQFPKWIDGRAYSQARVLRARLRFAGEVRATGDVVVDMLPLLQRTGFDAVQLRDGQSEESARRALSIVTEHYQGDVHETRPLFSRVPA</sequence>
<accession>A0ABU9BUN5</accession>
<dbReference type="PIRSF" id="PIRSF030820">
    <property type="entry name" value="UCP030820"/>
    <property type="match status" value="1"/>
</dbReference>
<dbReference type="Pfam" id="PF06073">
    <property type="entry name" value="DUF934"/>
    <property type="match status" value="1"/>
</dbReference>
<evidence type="ECO:0000313" key="2">
    <source>
        <dbReference type="Proteomes" id="UP001371218"/>
    </source>
</evidence>
<proteinExistence type="predicted"/>
<name>A0ABU9BUN5_9BURK</name>
<dbReference type="Proteomes" id="UP001371218">
    <property type="component" value="Unassembled WGS sequence"/>
</dbReference>
<comment type="caution">
    <text evidence="1">The sequence shown here is derived from an EMBL/GenBank/DDBJ whole genome shotgun (WGS) entry which is preliminary data.</text>
</comment>
<dbReference type="InterPro" id="IPR008318">
    <property type="entry name" value="UCP030820"/>
</dbReference>
<dbReference type="EMBL" id="JBBUTG010000019">
    <property type="protein sequence ID" value="MEK8033683.1"/>
    <property type="molecule type" value="Genomic_DNA"/>
</dbReference>
<dbReference type="RefSeq" id="WP_341428107.1">
    <property type="nucleotide sequence ID" value="NZ_JBBUTG010000019.1"/>
</dbReference>
<organism evidence="1 2">
    <name type="scientific">Ideonella lacteola</name>
    <dbReference type="NCBI Taxonomy" id="2984193"/>
    <lineage>
        <taxon>Bacteria</taxon>
        <taxon>Pseudomonadati</taxon>
        <taxon>Pseudomonadota</taxon>
        <taxon>Betaproteobacteria</taxon>
        <taxon>Burkholderiales</taxon>
        <taxon>Sphaerotilaceae</taxon>
        <taxon>Ideonella</taxon>
    </lineage>
</organism>
<evidence type="ECO:0000313" key="1">
    <source>
        <dbReference type="EMBL" id="MEK8033683.1"/>
    </source>
</evidence>
<reference evidence="1 2" key="1">
    <citation type="submission" date="2024-04" db="EMBL/GenBank/DDBJ databases">
        <title>Novel species of the genus Ideonella isolated from streams.</title>
        <authorList>
            <person name="Lu H."/>
        </authorList>
    </citation>
    <scope>NUCLEOTIDE SEQUENCE [LARGE SCALE GENOMIC DNA]</scope>
    <source>
        <strain evidence="1 2">DXS29W</strain>
    </source>
</reference>
<keyword evidence="2" id="KW-1185">Reference proteome</keyword>
<protein>
    <submittedName>
        <fullName evidence="1">DUF934 domain-containing protein</fullName>
    </submittedName>
</protein>